<accession>A0AAW2XQS7</accession>
<protein>
    <submittedName>
        <fullName evidence="2">Protein ENHANCED DISEASE RESISTANCE 2-like</fullName>
    </submittedName>
</protein>
<dbReference type="Pfam" id="PF07059">
    <property type="entry name" value="EDR2_C"/>
    <property type="match status" value="2"/>
</dbReference>
<dbReference type="PANTHER" id="PTHR12136:SF101">
    <property type="entry name" value="ENHANCED DISEASE RESISTANCE-LIKE PROTEIN (DUF1336)"/>
    <property type="match status" value="1"/>
</dbReference>
<dbReference type="InterPro" id="IPR045096">
    <property type="entry name" value="EDR2-like"/>
</dbReference>
<feature type="domain" description="Protein ENHANCED DISEASE RESISTANCE 2 C-terminal" evidence="1">
    <location>
        <begin position="37"/>
        <end position="85"/>
    </location>
</feature>
<dbReference type="PANTHER" id="PTHR12136">
    <property type="entry name" value="ENHANCED DISEASE RESISTANCE-RELATED"/>
    <property type="match status" value="1"/>
</dbReference>
<comment type="caution">
    <text evidence="2">The sequence shown here is derived from an EMBL/GenBank/DDBJ whole genome shotgun (WGS) entry which is preliminary data.</text>
</comment>
<sequence>MTSRLNMIANIAKGPWIVRKAVGEQAICIIGRSLPKKSMVATAVVHLALGYLTTLTVDLAFLIEGQSESELPEKMLGAIRFSELDVASARHIELTSEE</sequence>
<evidence type="ECO:0000259" key="1">
    <source>
        <dbReference type="Pfam" id="PF07059"/>
    </source>
</evidence>
<dbReference type="EMBL" id="JACGWN010000003">
    <property type="protein sequence ID" value="KAL0456213.1"/>
    <property type="molecule type" value="Genomic_DNA"/>
</dbReference>
<evidence type="ECO:0000313" key="2">
    <source>
        <dbReference type="EMBL" id="KAL0456213.1"/>
    </source>
</evidence>
<dbReference type="AlphaFoldDB" id="A0AAW2XQS7"/>
<dbReference type="InterPro" id="IPR009769">
    <property type="entry name" value="EDR2_C"/>
</dbReference>
<gene>
    <name evidence="2" type="ORF">Slati_0960500</name>
</gene>
<reference evidence="2" key="1">
    <citation type="submission" date="2020-06" db="EMBL/GenBank/DDBJ databases">
        <authorList>
            <person name="Li T."/>
            <person name="Hu X."/>
            <person name="Zhang T."/>
            <person name="Song X."/>
            <person name="Zhang H."/>
            <person name="Dai N."/>
            <person name="Sheng W."/>
            <person name="Hou X."/>
            <person name="Wei L."/>
        </authorList>
    </citation>
    <scope>NUCLEOTIDE SEQUENCE</scope>
    <source>
        <strain evidence="2">KEN1</strain>
        <tissue evidence="2">Leaf</tissue>
    </source>
</reference>
<organism evidence="2">
    <name type="scientific">Sesamum latifolium</name>
    <dbReference type="NCBI Taxonomy" id="2727402"/>
    <lineage>
        <taxon>Eukaryota</taxon>
        <taxon>Viridiplantae</taxon>
        <taxon>Streptophyta</taxon>
        <taxon>Embryophyta</taxon>
        <taxon>Tracheophyta</taxon>
        <taxon>Spermatophyta</taxon>
        <taxon>Magnoliopsida</taxon>
        <taxon>eudicotyledons</taxon>
        <taxon>Gunneridae</taxon>
        <taxon>Pentapetalae</taxon>
        <taxon>asterids</taxon>
        <taxon>lamiids</taxon>
        <taxon>Lamiales</taxon>
        <taxon>Pedaliaceae</taxon>
        <taxon>Sesamum</taxon>
    </lineage>
</organism>
<reference evidence="2" key="2">
    <citation type="journal article" date="2024" name="Plant">
        <title>Genomic evolution and insights into agronomic trait innovations of Sesamum species.</title>
        <authorList>
            <person name="Miao H."/>
            <person name="Wang L."/>
            <person name="Qu L."/>
            <person name="Liu H."/>
            <person name="Sun Y."/>
            <person name="Le M."/>
            <person name="Wang Q."/>
            <person name="Wei S."/>
            <person name="Zheng Y."/>
            <person name="Lin W."/>
            <person name="Duan Y."/>
            <person name="Cao H."/>
            <person name="Xiong S."/>
            <person name="Wang X."/>
            <person name="Wei L."/>
            <person name="Li C."/>
            <person name="Ma Q."/>
            <person name="Ju M."/>
            <person name="Zhao R."/>
            <person name="Li G."/>
            <person name="Mu C."/>
            <person name="Tian Q."/>
            <person name="Mei H."/>
            <person name="Zhang T."/>
            <person name="Gao T."/>
            <person name="Zhang H."/>
        </authorList>
    </citation>
    <scope>NUCLEOTIDE SEQUENCE</scope>
    <source>
        <strain evidence="2">KEN1</strain>
    </source>
</reference>
<feature type="domain" description="Protein ENHANCED DISEASE RESISTANCE 2 C-terminal" evidence="1">
    <location>
        <begin position="2"/>
        <end position="35"/>
    </location>
</feature>
<proteinExistence type="predicted"/>
<name>A0AAW2XQS7_9LAMI</name>